<dbReference type="Pfam" id="PF00175">
    <property type="entry name" value="NAD_binding_1"/>
    <property type="match status" value="1"/>
</dbReference>
<protein>
    <submittedName>
        <fullName evidence="6">HAD-like domain-containing protein</fullName>
    </submittedName>
</protein>
<dbReference type="SUPFAM" id="SSF63380">
    <property type="entry name" value="Riboflavin synthase domain-like"/>
    <property type="match status" value="1"/>
</dbReference>
<dbReference type="InterPro" id="IPR023173">
    <property type="entry name" value="NADPH_Cyt_P450_Rdtase_alpha"/>
</dbReference>
<sequence>MPPVSPNTTVFFDVDGTLFDHYHSMRCDHHVQRGRFQKVPVVLQELDLAIPGDEDLAEFRNIYRQAYRNSRRATPGSIETLLQLREQGVRLAIFTNGQAKDQLEKAKAIGVHHFMDYMITSEEAGCCKPDTAIFQLAIEALGCSLEKTYMVGDSVESDIKGAINSGMNVILFSPMATNSHLSVNAKTVPVIQDLSQLTRILGVRVFVMVQFESSGKVFAAWIQNIFTGKAPQMMLKASCLFNSKSGEGRANSGSVQNFGLRVRLQGALAQFAPSQKVKTELMIIGNDREAYSKFLGRNHVTLARLLKHTIAVDPAATWAGLPLSFIIDFLPAMQPHLYSISTSRITSPRSEGLTVSVKPSPLLENQDIQIPGLASTHLSKLQPGQVSSAGEPTIDLSFVHAQIRGSTSKLPFLSSVPLIMVAAGTGVALFRTFIQERARLASVGKEVGRMILFFGCQNNSDYLYRHEFAEWMAGPLAGKLEVVTAFSRADSEKCYVQNKVQARGEDVGRMLLEDDAAFYICGAANMAKDVGSAVERIVKQANGWEGSQVESWRQERKRSKRWFEDVWT</sequence>
<dbReference type="InterPro" id="IPR017927">
    <property type="entry name" value="FAD-bd_FR_type"/>
</dbReference>
<proteinExistence type="predicted"/>
<evidence type="ECO:0000256" key="3">
    <source>
        <dbReference type="ARBA" id="ARBA00022827"/>
    </source>
</evidence>
<dbReference type="GO" id="GO:0005829">
    <property type="term" value="C:cytosol"/>
    <property type="evidence" value="ECO:0007669"/>
    <property type="project" value="TreeGrafter"/>
</dbReference>
<dbReference type="SFLD" id="SFLDG01129">
    <property type="entry name" value="C1.5:_HAD__Beta-PGM__Phosphata"/>
    <property type="match status" value="1"/>
</dbReference>
<dbReference type="Gene3D" id="1.20.990.10">
    <property type="entry name" value="NADPH-cytochrome p450 Reductase, Chain A, domain 3"/>
    <property type="match status" value="1"/>
</dbReference>
<evidence type="ECO:0000256" key="2">
    <source>
        <dbReference type="ARBA" id="ARBA00022630"/>
    </source>
</evidence>
<feature type="domain" description="FAD-binding FR-type" evidence="5">
    <location>
        <begin position="276"/>
        <end position="411"/>
    </location>
</feature>
<dbReference type="Gene3D" id="3.40.50.80">
    <property type="entry name" value="Nucleotide-binding domain of ferredoxin-NADP reductase (FNR) module"/>
    <property type="match status" value="1"/>
</dbReference>
<dbReference type="Gene3D" id="3.40.50.1000">
    <property type="entry name" value="HAD superfamily/HAD-like"/>
    <property type="match status" value="1"/>
</dbReference>
<dbReference type="InterPro" id="IPR039261">
    <property type="entry name" value="FNR_nucleotide-bd"/>
</dbReference>
<dbReference type="RefSeq" id="XP_060437518.1">
    <property type="nucleotide sequence ID" value="XM_060593131.1"/>
</dbReference>
<dbReference type="InterPro" id="IPR006549">
    <property type="entry name" value="HAD-SF_hydro_IIIA"/>
</dbReference>
<dbReference type="GO" id="GO:0016791">
    <property type="term" value="F:phosphatase activity"/>
    <property type="evidence" value="ECO:0007669"/>
    <property type="project" value="UniProtKB-ARBA"/>
</dbReference>
<dbReference type="SUPFAM" id="SSF52343">
    <property type="entry name" value="Ferredoxin reductase-like, C-terminal NADP-linked domain"/>
    <property type="match status" value="1"/>
</dbReference>
<keyword evidence="2" id="KW-0285">Flavoprotein</keyword>
<dbReference type="PANTHER" id="PTHR19384:SF108">
    <property type="entry name" value="NADPH--CYTOCHROME P450 REDUCTASE"/>
    <property type="match status" value="1"/>
</dbReference>
<accession>A0AAI9ZC62</accession>
<dbReference type="NCBIfam" id="TIGR01662">
    <property type="entry name" value="HAD-SF-IIIA"/>
    <property type="match status" value="1"/>
</dbReference>
<dbReference type="PRINTS" id="PR00371">
    <property type="entry name" value="FPNCR"/>
</dbReference>
<keyword evidence="3" id="KW-0274">FAD</keyword>
<dbReference type="NCBIfam" id="TIGR01549">
    <property type="entry name" value="HAD-SF-IA-v1"/>
    <property type="match status" value="1"/>
</dbReference>
<dbReference type="Gene3D" id="2.40.30.10">
    <property type="entry name" value="Translation factors"/>
    <property type="match status" value="1"/>
</dbReference>
<dbReference type="PROSITE" id="PS51384">
    <property type="entry name" value="FAD_FR"/>
    <property type="match status" value="1"/>
</dbReference>
<dbReference type="InterPro" id="IPR036412">
    <property type="entry name" value="HAD-like_sf"/>
</dbReference>
<comment type="caution">
    <text evidence="6">The sequence shown here is derived from an EMBL/GenBank/DDBJ whole genome shotgun (WGS) entry which is preliminary data.</text>
</comment>
<reference evidence="6" key="1">
    <citation type="submission" date="2021-06" db="EMBL/GenBank/DDBJ databases">
        <title>Comparative genomics, transcriptomics and evolutionary studies reveal genomic signatures of adaptation to plant cell wall in hemibiotrophic fungi.</title>
        <authorList>
            <consortium name="DOE Joint Genome Institute"/>
            <person name="Baroncelli R."/>
            <person name="Diaz J.F."/>
            <person name="Benocci T."/>
            <person name="Peng M."/>
            <person name="Battaglia E."/>
            <person name="Haridas S."/>
            <person name="Andreopoulos W."/>
            <person name="Labutti K."/>
            <person name="Pangilinan J."/>
            <person name="Floch G.L."/>
            <person name="Makela M.R."/>
            <person name="Henrissat B."/>
            <person name="Grigoriev I.V."/>
            <person name="Crouch J.A."/>
            <person name="De Vries R.P."/>
            <person name="Sukno S.A."/>
            <person name="Thon M.R."/>
        </authorList>
    </citation>
    <scope>NUCLEOTIDE SEQUENCE</scope>
    <source>
        <strain evidence="6">CBS 102054</strain>
    </source>
</reference>
<dbReference type="InterPro" id="IPR023214">
    <property type="entry name" value="HAD_sf"/>
</dbReference>
<dbReference type="PANTHER" id="PTHR19384">
    <property type="entry name" value="NITRIC OXIDE SYNTHASE-RELATED"/>
    <property type="match status" value="1"/>
</dbReference>
<keyword evidence="4" id="KW-0560">Oxidoreductase</keyword>
<dbReference type="InterPro" id="IPR006439">
    <property type="entry name" value="HAD-SF_hydro_IA"/>
</dbReference>
<dbReference type="NCBIfam" id="TIGR01509">
    <property type="entry name" value="HAD-SF-IA-v3"/>
    <property type="match status" value="1"/>
</dbReference>
<keyword evidence="7" id="KW-1185">Reference proteome</keyword>
<comment type="cofactor">
    <cofactor evidence="1">
        <name>FAD</name>
        <dbReference type="ChEBI" id="CHEBI:57692"/>
    </cofactor>
</comment>
<organism evidence="6 7">
    <name type="scientific">Colletotrichum phormii</name>
    <dbReference type="NCBI Taxonomy" id="359342"/>
    <lineage>
        <taxon>Eukaryota</taxon>
        <taxon>Fungi</taxon>
        <taxon>Dikarya</taxon>
        <taxon>Ascomycota</taxon>
        <taxon>Pezizomycotina</taxon>
        <taxon>Sordariomycetes</taxon>
        <taxon>Hypocreomycetidae</taxon>
        <taxon>Glomerellales</taxon>
        <taxon>Glomerellaceae</taxon>
        <taxon>Colletotrichum</taxon>
        <taxon>Colletotrichum acutatum species complex</taxon>
    </lineage>
</organism>
<dbReference type="EMBL" id="JAHMHQ010000048">
    <property type="protein sequence ID" value="KAK1621523.1"/>
    <property type="molecule type" value="Genomic_DNA"/>
</dbReference>
<name>A0AAI9ZC62_9PEZI</name>
<dbReference type="Pfam" id="PF00667">
    <property type="entry name" value="FAD_binding_1"/>
    <property type="match status" value="1"/>
</dbReference>
<dbReference type="InterPro" id="IPR001433">
    <property type="entry name" value="OxRdtase_FAD/NAD-bd"/>
</dbReference>
<dbReference type="SUPFAM" id="SSF56784">
    <property type="entry name" value="HAD-like"/>
    <property type="match status" value="1"/>
</dbReference>
<evidence type="ECO:0000256" key="1">
    <source>
        <dbReference type="ARBA" id="ARBA00001974"/>
    </source>
</evidence>
<evidence type="ECO:0000313" key="6">
    <source>
        <dbReference type="EMBL" id="KAK1621523.1"/>
    </source>
</evidence>
<dbReference type="AlphaFoldDB" id="A0AAI9ZC62"/>
<dbReference type="SFLD" id="SFLDS00003">
    <property type="entry name" value="Haloacid_Dehalogenase"/>
    <property type="match status" value="1"/>
</dbReference>
<dbReference type="InterPro" id="IPR003097">
    <property type="entry name" value="CysJ-like_FAD-binding"/>
</dbReference>
<evidence type="ECO:0000256" key="4">
    <source>
        <dbReference type="ARBA" id="ARBA00023002"/>
    </source>
</evidence>
<dbReference type="GO" id="GO:0003958">
    <property type="term" value="F:NADPH-hemoprotein reductase activity"/>
    <property type="evidence" value="ECO:0007669"/>
    <property type="project" value="TreeGrafter"/>
</dbReference>
<dbReference type="GO" id="GO:0050660">
    <property type="term" value="F:flavin adenine dinucleotide binding"/>
    <property type="evidence" value="ECO:0007669"/>
    <property type="project" value="TreeGrafter"/>
</dbReference>
<dbReference type="InterPro" id="IPR001709">
    <property type="entry name" value="Flavoprot_Pyr_Nucl_cyt_Rdtase"/>
</dbReference>
<dbReference type="Gene3D" id="1.20.120.710">
    <property type="entry name" value="Haloacid dehalogenase hydrolase-like domain"/>
    <property type="match status" value="1"/>
</dbReference>
<dbReference type="GO" id="GO:0010181">
    <property type="term" value="F:FMN binding"/>
    <property type="evidence" value="ECO:0007669"/>
    <property type="project" value="TreeGrafter"/>
</dbReference>
<dbReference type="Proteomes" id="UP001243989">
    <property type="component" value="Unassembled WGS sequence"/>
</dbReference>
<evidence type="ECO:0000259" key="5">
    <source>
        <dbReference type="PROSITE" id="PS51384"/>
    </source>
</evidence>
<gene>
    <name evidence="6" type="ORF">BDP81DRAFT_456125</name>
</gene>
<dbReference type="Pfam" id="PF00702">
    <property type="entry name" value="Hydrolase"/>
    <property type="match status" value="1"/>
</dbReference>
<evidence type="ECO:0000313" key="7">
    <source>
        <dbReference type="Proteomes" id="UP001243989"/>
    </source>
</evidence>
<dbReference type="GeneID" id="85477993"/>
<dbReference type="InterPro" id="IPR017938">
    <property type="entry name" value="Riboflavin_synthase-like_b-brl"/>
</dbReference>